<name>A0A5M9MB45_9EURO</name>
<gene>
    <name evidence="1" type="ORF">ATNIH1004_010688</name>
</gene>
<dbReference type="OrthoDB" id="2269373at2759"/>
<dbReference type="RefSeq" id="XP_033421111.1">
    <property type="nucleotide sequence ID" value="XM_033575256.1"/>
</dbReference>
<dbReference type="GeneID" id="54333389"/>
<evidence type="ECO:0000313" key="2">
    <source>
        <dbReference type="Proteomes" id="UP000324241"/>
    </source>
</evidence>
<proteinExistence type="predicted"/>
<dbReference type="AlphaFoldDB" id="A0A5M9MB45"/>
<evidence type="ECO:0008006" key="3">
    <source>
        <dbReference type="Google" id="ProtNLM"/>
    </source>
</evidence>
<accession>A0A5M9MB45</accession>
<comment type="caution">
    <text evidence="1">The sequence shown here is derived from an EMBL/GenBank/DDBJ whole genome shotgun (WGS) entry which is preliminary data.</text>
</comment>
<dbReference type="Proteomes" id="UP000324241">
    <property type="component" value="Unassembled WGS sequence"/>
</dbReference>
<organism evidence="1 2">
    <name type="scientific">Aspergillus tanneri</name>
    <dbReference type="NCBI Taxonomy" id="1220188"/>
    <lineage>
        <taxon>Eukaryota</taxon>
        <taxon>Fungi</taxon>
        <taxon>Dikarya</taxon>
        <taxon>Ascomycota</taxon>
        <taxon>Pezizomycotina</taxon>
        <taxon>Eurotiomycetes</taxon>
        <taxon>Eurotiomycetidae</taxon>
        <taxon>Eurotiales</taxon>
        <taxon>Aspergillaceae</taxon>
        <taxon>Aspergillus</taxon>
        <taxon>Aspergillus subgen. Circumdati</taxon>
    </lineage>
</organism>
<sequence>MQKYLWHVDNQFHWDSLIYILDELRYRAIGDETTKAWYLIDVTCSRQYHQQGPRARSPLHLALANLAVKAWAAYVAECERRHMSIIPQPSIIPTFLELTQQINLYSPSACTRVAASSSQDQDQRSTPARAAITMDASHVSYGPQLREGVLQSTNPVDYNAHFASSVGLYPEENSPFDWAQWDASFQEYQQQSNSVGYF</sequence>
<reference evidence="1 2" key="1">
    <citation type="submission" date="2019-08" db="EMBL/GenBank/DDBJ databases">
        <title>The genome sequence of a newly discovered highly antifungal drug resistant Aspergillus species, Aspergillus tanneri NIH 1004.</title>
        <authorList>
            <person name="Mounaud S."/>
            <person name="Singh I."/>
            <person name="Joardar V."/>
            <person name="Pakala S."/>
            <person name="Pakala S."/>
            <person name="Venepally P."/>
            <person name="Chung J.K."/>
            <person name="Losada L."/>
            <person name="Nierman W.C."/>
        </authorList>
    </citation>
    <scope>NUCLEOTIDE SEQUENCE [LARGE SCALE GENOMIC DNA]</scope>
    <source>
        <strain evidence="1 2">NIH1004</strain>
    </source>
</reference>
<dbReference type="EMBL" id="QUQM01000008">
    <property type="protein sequence ID" value="KAA8641749.1"/>
    <property type="molecule type" value="Genomic_DNA"/>
</dbReference>
<evidence type="ECO:0000313" key="1">
    <source>
        <dbReference type="EMBL" id="KAA8641749.1"/>
    </source>
</evidence>
<dbReference type="VEuPathDB" id="FungiDB:EYZ11_013072"/>
<protein>
    <recommendedName>
        <fullName evidence="3">Transcription factor domain-containing protein</fullName>
    </recommendedName>
</protein>